<evidence type="ECO:0000313" key="1">
    <source>
        <dbReference type="EMBL" id="ORW33247.1"/>
    </source>
</evidence>
<keyword evidence="2" id="KW-1185">Reference proteome</keyword>
<comment type="caution">
    <text evidence="1">The sequence shown here is derived from an EMBL/GenBank/DDBJ whole genome shotgun (WGS) entry which is preliminary data.</text>
</comment>
<protein>
    <submittedName>
        <fullName evidence="1">Uncharacterized protein</fullName>
    </submittedName>
</protein>
<name>A0ABX3VSS6_9MYCO</name>
<reference evidence="1 2" key="1">
    <citation type="journal article" date="2015" name="Emerg. Microbes Infect.">
        <title>Characterization of 17 strains belonging to the Mycobacterium simiae complex and description of Mycobacterium paraense sp. nov.</title>
        <authorList>
            <person name="Fusco da Costa A.R."/>
            <person name="Fedrizzi T."/>
            <person name="Lopes M.L."/>
            <person name="Pecorari M."/>
            <person name="Oliveira da Costa W.L."/>
            <person name="Giacobazzi E."/>
            <person name="da Costa Bahia J.R."/>
            <person name="De Sanctis V."/>
            <person name="Batista Lima K.V."/>
            <person name="Bertorelli R."/>
            <person name="Grottola A."/>
            <person name="Fabio A."/>
            <person name="Mariottini A."/>
            <person name="Ferretti P."/>
            <person name="Di Leva F."/>
            <person name="Fregni Serpini G."/>
            <person name="Tagliazucchi S."/>
            <person name="Rumpianesi F."/>
            <person name="Jousson O."/>
            <person name="Segata N."/>
            <person name="Tortoli E."/>
        </authorList>
    </citation>
    <scope>NUCLEOTIDE SEQUENCE [LARGE SCALE GENOMIC DNA]</scope>
    <source>
        <strain evidence="1 2">FI-07156</strain>
    </source>
</reference>
<organism evidence="1 2">
    <name type="scientific">Mycobacterium paraense</name>
    <dbReference type="NCBI Taxonomy" id="767916"/>
    <lineage>
        <taxon>Bacteria</taxon>
        <taxon>Bacillati</taxon>
        <taxon>Actinomycetota</taxon>
        <taxon>Actinomycetes</taxon>
        <taxon>Mycobacteriales</taxon>
        <taxon>Mycobacteriaceae</taxon>
        <taxon>Mycobacterium</taxon>
        <taxon>Mycobacterium simiae complex</taxon>
    </lineage>
</organism>
<proteinExistence type="predicted"/>
<accession>A0ABX3VSS6</accession>
<dbReference type="EMBL" id="LQPK01000005">
    <property type="protein sequence ID" value="ORW33247.1"/>
    <property type="molecule type" value="Genomic_DNA"/>
</dbReference>
<dbReference type="Proteomes" id="UP000193801">
    <property type="component" value="Unassembled WGS sequence"/>
</dbReference>
<evidence type="ECO:0000313" key="2">
    <source>
        <dbReference type="Proteomes" id="UP000193801"/>
    </source>
</evidence>
<sequence>MGFAMMRRRRRRAAGINCIPTSVKRVVLEDFLKSMEMAGMSTSNGIVGALRANAEAYLTLGHIPPVWSRPVRSLDGVLDEYNGPGVIRSRDELDLL</sequence>
<gene>
    <name evidence="1" type="ORF">AWB91_08965</name>
</gene>